<dbReference type="AlphaFoldDB" id="A0A174BWD6"/>
<proteinExistence type="inferred from homology"/>
<feature type="domain" description="Alpha-L-arabinofuranosidase C-terminal" evidence="6">
    <location>
        <begin position="446"/>
        <end position="778"/>
    </location>
</feature>
<evidence type="ECO:0000256" key="1">
    <source>
        <dbReference type="ARBA" id="ARBA00001462"/>
    </source>
</evidence>
<organism evidence="7 8">
    <name type="scientific">Bifidobacterium pseudocatenulatum</name>
    <dbReference type="NCBI Taxonomy" id="28026"/>
    <lineage>
        <taxon>Bacteria</taxon>
        <taxon>Bacillati</taxon>
        <taxon>Actinomycetota</taxon>
        <taxon>Actinomycetes</taxon>
        <taxon>Bifidobacteriales</taxon>
        <taxon>Bifidobacteriaceae</taxon>
        <taxon>Bifidobacterium</taxon>
    </lineage>
</organism>
<evidence type="ECO:0000256" key="2">
    <source>
        <dbReference type="ARBA" id="ARBA00007186"/>
    </source>
</evidence>
<dbReference type="GO" id="GO:0046556">
    <property type="term" value="F:alpha-L-arabinofuranosidase activity"/>
    <property type="evidence" value="ECO:0007669"/>
    <property type="project" value="UniProtKB-EC"/>
</dbReference>
<dbReference type="STRING" id="28026.GCA_000940535_01749"/>
<dbReference type="InterPro" id="IPR051563">
    <property type="entry name" value="Glycosyl_Hydrolase_51"/>
</dbReference>
<dbReference type="Gene3D" id="3.20.20.80">
    <property type="entry name" value="Glycosidases"/>
    <property type="match status" value="1"/>
</dbReference>
<accession>A0A174BWD6</accession>
<evidence type="ECO:0000256" key="4">
    <source>
        <dbReference type="ARBA" id="ARBA00022729"/>
    </source>
</evidence>
<dbReference type="SUPFAM" id="SSF51445">
    <property type="entry name" value="(Trans)glycosidases"/>
    <property type="match status" value="1"/>
</dbReference>
<dbReference type="PANTHER" id="PTHR31776">
    <property type="entry name" value="ALPHA-L-ARABINOFURANOSIDASE 1"/>
    <property type="match status" value="1"/>
</dbReference>
<comment type="caution">
    <text evidence="7">The sequence shown here is derived from an EMBL/GenBank/DDBJ whole genome shotgun (WGS) entry which is preliminary data.</text>
</comment>
<dbReference type="Pfam" id="PF22848">
    <property type="entry name" value="ASD1_dom"/>
    <property type="match status" value="1"/>
</dbReference>
<dbReference type="SMR" id="A0A174BWD6"/>
<evidence type="ECO:0000313" key="7">
    <source>
        <dbReference type="EMBL" id="RGP01139.1"/>
    </source>
</evidence>
<keyword evidence="4" id="KW-0732">Signal</keyword>
<sequence>MTDTIIATLNKAGVRNISTDLWGIFYEDISYSGDGGLNADLVQNGAFEYNRADSSDWSNYSFWRKIVPAGSFAAFDVLTDNPVAEENPHYASVEVEQAPASLENIGWDGMVFRAGETYDFSAWMRISSNCEASALPVTVALIDDDGNAIAEQDITVDSNDWRKQEVSLTVSGESNAIVVHEGALRLTFTTEGTVDLDFVTLEPRTTYNGLKHFRPDLVKALADLQPRFMRFPGGCITHGLGMDNMYHWDRTIGDVEHRPHNFNLWGYHQSFRIGYYEYLCLCETIGAKPLPVLPAAVSCQNTSQGPVPIAQKDMPAYIDEVLHLVEFCNGDAATTEWGAKRAAMGHPEPFNLEYLGIGNEDLIDDVFRNRFQQIFDAVKATYPDIVVVGTVGPAPSGPDYEAGWQYAREAGVPIVDEHSYQSSSWWFHNLDHYDTTDREGPKVYLGEYGSWNTQLINGLSEAAFMGRMELNGDAVVMSSYAPLFAKNGHHSWNPDLIYFDNERTYLPYSYWVQQMYATTTSDTAWPVAVEGKTTLRRELPPTVGLRLEGAAHADITNFSVDTADGRHIDLEDCHYAGNGPMNTSLNIDSDAYTINATITYYQGRWGLQLVHGDINGKNHNITSFGRAFEIKVVRDGTAYNLDGTEWSMDEVFPGTVWQVRIEVADRGESMKLYIDGELVAQGVEKPEEPRRTVTVARNDAEGVTYVRIVNALDAEAEIDLNQVLEELGVSAESRASATATVLAGTDPYAGEIGKASPTVPVETAIDLTSGAYTAPSWSFTTLTLHD</sequence>
<dbReference type="InterPro" id="IPR055235">
    <property type="entry name" value="ASD1_cat"/>
</dbReference>
<evidence type="ECO:0000256" key="5">
    <source>
        <dbReference type="ARBA" id="ARBA00022801"/>
    </source>
</evidence>
<reference evidence="7 8" key="1">
    <citation type="submission" date="2018-08" db="EMBL/GenBank/DDBJ databases">
        <title>A genome reference for cultivated species of the human gut microbiota.</title>
        <authorList>
            <person name="Zou Y."/>
            <person name="Xue W."/>
            <person name="Luo G."/>
        </authorList>
    </citation>
    <scope>NUCLEOTIDE SEQUENCE [LARGE SCALE GENOMIC DNA]</scope>
    <source>
        <strain evidence="7 8">OF05-12</strain>
    </source>
</reference>
<dbReference type="PANTHER" id="PTHR31776:SF26">
    <property type="entry name" value="SECRETED ARABINOSIDASE"/>
    <property type="match status" value="1"/>
</dbReference>
<dbReference type="GO" id="GO:0046373">
    <property type="term" value="P:L-arabinose metabolic process"/>
    <property type="evidence" value="ECO:0007669"/>
    <property type="project" value="InterPro"/>
</dbReference>
<comment type="catalytic activity">
    <reaction evidence="1">
        <text>Hydrolysis of terminal non-reducing alpha-L-arabinofuranoside residues in alpha-L-arabinosides.</text>
        <dbReference type="EC" id="3.2.1.55"/>
    </reaction>
</comment>
<dbReference type="RefSeq" id="WP_055063735.1">
    <property type="nucleotide sequence ID" value="NZ_CYZC01000004.1"/>
</dbReference>
<dbReference type="EC" id="3.2.1.55" evidence="3"/>
<evidence type="ECO:0000259" key="6">
    <source>
        <dbReference type="SMART" id="SM00813"/>
    </source>
</evidence>
<evidence type="ECO:0000256" key="3">
    <source>
        <dbReference type="ARBA" id="ARBA00012670"/>
    </source>
</evidence>
<evidence type="ECO:0000313" key="8">
    <source>
        <dbReference type="Proteomes" id="UP000261031"/>
    </source>
</evidence>
<dbReference type="Proteomes" id="UP000261031">
    <property type="component" value="Unassembled WGS sequence"/>
</dbReference>
<gene>
    <name evidence="7" type="ORF">DXA79_09505</name>
</gene>
<name>A0A174BWD6_BIFPS</name>
<dbReference type="OrthoDB" id="9758923at2"/>
<protein>
    <recommendedName>
        <fullName evidence="3">non-reducing end alpha-L-arabinofuranosidase</fullName>
        <ecNumber evidence="3">3.2.1.55</ecNumber>
    </recommendedName>
</protein>
<dbReference type="SMART" id="SM00813">
    <property type="entry name" value="Alpha-L-AF_C"/>
    <property type="match status" value="1"/>
</dbReference>
<comment type="similarity">
    <text evidence="2">Belongs to the glycosyl hydrolase 51 family.</text>
</comment>
<dbReference type="EMBL" id="QSWD01000008">
    <property type="protein sequence ID" value="RGP01139.1"/>
    <property type="molecule type" value="Genomic_DNA"/>
</dbReference>
<keyword evidence="5" id="KW-0378">Hydrolase</keyword>
<dbReference type="InterPro" id="IPR017853">
    <property type="entry name" value="GH"/>
</dbReference>
<dbReference type="Gene3D" id="2.60.120.260">
    <property type="entry name" value="Galactose-binding domain-like"/>
    <property type="match status" value="1"/>
</dbReference>
<dbReference type="InterPro" id="IPR010720">
    <property type="entry name" value="Alpha-L-AF_C"/>
</dbReference>
<dbReference type="Pfam" id="PF06964">
    <property type="entry name" value="Alpha-L-AF_C"/>
    <property type="match status" value="1"/>
</dbReference>